<dbReference type="EMBL" id="CP009508">
    <property type="protein sequence ID" value="AKB35032.1"/>
    <property type="molecule type" value="Genomic_DNA"/>
</dbReference>
<name>A0A0E3PK44_9EURY</name>
<gene>
    <name evidence="2" type="ORF">MSSAC_0442</name>
</gene>
<reference evidence="2 3" key="1">
    <citation type="submission" date="2014-07" db="EMBL/GenBank/DDBJ databases">
        <title>Methanogenic archaea and the global carbon cycle.</title>
        <authorList>
            <person name="Henriksen J.R."/>
            <person name="Luke J."/>
            <person name="Reinhart S."/>
            <person name="Benedict M.N."/>
            <person name="Youngblut N.D."/>
            <person name="Metcalf M.E."/>
            <person name="Whitaker R.J."/>
            <person name="Metcalf W.W."/>
        </authorList>
    </citation>
    <scope>NUCLEOTIDE SEQUENCE [LARGE SCALE GENOMIC DNA]</scope>
    <source>
        <strain evidence="2 3">C2J</strain>
    </source>
</reference>
<evidence type="ECO:0000313" key="2">
    <source>
        <dbReference type="EMBL" id="AKB35032.1"/>
    </source>
</evidence>
<dbReference type="GeneID" id="24869983"/>
<evidence type="ECO:0000256" key="1">
    <source>
        <dbReference type="SAM" id="Phobius"/>
    </source>
</evidence>
<keyword evidence="1" id="KW-0472">Membrane</keyword>
<dbReference type="AlphaFoldDB" id="A0A0E3PK44"/>
<proteinExistence type="predicted"/>
<evidence type="ECO:0000313" key="3">
    <source>
        <dbReference type="Proteomes" id="UP000033123"/>
    </source>
</evidence>
<dbReference type="PATRIC" id="fig|1434118.4.peg.573"/>
<organism evidence="2 3">
    <name type="scientific">Methanosarcina siciliae C2J</name>
    <dbReference type="NCBI Taxonomy" id="1434118"/>
    <lineage>
        <taxon>Archaea</taxon>
        <taxon>Methanobacteriati</taxon>
        <taxon>Methanobacteriota</taxon>
        <taxon>Stenosarchaea group</taxon>
        <taxon>Methanomicrobia</taxon>
        <taxon>Methanosarcinales</taxon>
        <taxon>Methanosarcinaceae</taxon>
        <taxon>Methanosarcina</taxon>
    </lineage>
</organism>
<keyword evidence="1" id="KW-1133">Transmembrane helix</keyword>
<protein>
    <submittedName>
        <fullName evidence="2">Uncharacterized protein</fullName>
    </submittedName>
</protein>
<dbReference type="KEGG" id="msj:MSSAC_0442"/>
<dbReference type="HOGENOM" id="CLU_2519821_0_0_2"/>
<keyword evidence="1" id="KW-0812">Transmembrane</keyword>
<dbReference type="Proteomes" id="UP000033123">
    <property type="component" value="Chromosome"/>
</dbReference>
<sequence length="92" mass="10584">MQVKKNFTVGKELYSGEEKLQVKYMKKDETYFRLFDSVIGYDGAVIRGGNSIEVRIMRGLGSLGHFLYVILVLLPIAYLLIIIFSWIFGKIM</sequence>
<feature type="transmembrane region" description="Helical" evidence="1">
    <location>
        <begin position="66"/>
        <end position="88"/>
    </location>
</feature>
<dbReference type="RefSeq" id="WP_231593581.1">
    <property type="nucleotide sequence ID" value="NZ_CP009508.1"/>
</dbReference>
<accession>A0A0E3PK44</accession>